<dbReference type="GO" id="GO:0000902">
    <property type="term" value="P:cell morphogenesis"/>
    <property type="evidence" value="ECO:0007669"/>
    <property type="project" value="InterPro"/>
</dbReference>
<evidence type="ECO:0000256" key="4">
    <source>
        <dbReference type="ARBA" id="ARBA00023306"/>
    </source>
</evidence>
<evidence type="ECO:0000256" key="2">
    <source>
        <dbReference type="ARBA" id="ARBA00022618"/>
    </source>
</evidence>
<feature type="domain" description="Septum formation inhibitor MinC C-terminal" evidence="7">
    <location>
        <begin position="151"/>
        <end position="247"/>
    </location>
</feature>
<evidence type="ECO:0000313" key="9">
    <source>
        <dbReference type="EMBL" id="TVO79359.1"/>
    </source>
</evidence>
<sequence length="262" mass="27149">MNPASASNKPIEFRGATLGVMTARLRDTDPMRLADAMHTLLGGMPDFFNREATILDFAELANAPERIDWPGIASLLRRYRLQPVAVSNLPEAFIEGARKIGLAVLDADNASVSAPEAPASAAPAPAPAPAPVVEAPAAAAPVAAAAASTLIIDRPLRSGQQAYARGGDLVLLCGVSHGAEVIADGSIHCYGPLRGRALAGAQGNTRARVFSTNFGPELVSIAGVYRTFEKGIPESVAGKTAQAWLKGEGDNPILTIAPLQTV</sequence>
<dbReference type="Pfam" id="PF05209">
    <property type="entry name" value="MinC_N"/>
    <property type="match status" value="1"/>
</dbReference>
<organism evidence="9 10">
    <name type="scientific">Denitromonas halophila</name>
    <dbReference type="NCBI Taxonomy" id="1629404"/>
    <lineage>
        <taxon>Bacteria</taxon>
        <taxon>Pseudomonadati</taxon>
        <taxon>Pseudomonadota</taxon>
        <taxon>Betaproteobacteria</taxon>
        <taxon>Rhodocyclales</taxon>
        <taxon>Zoogloeaceae</taxon>
        <taxon>Denitromonas</taxon>
    </lineage>
</organism>
<keyword evidence="3 6" id="KW-0717">Septation</keyword>
<dbReference type="NCBIfam" id="TIGR01222">
    <property type="entry name" value="minC"/>
    <property type="match status" value="1"/>
</dbReference>
<dbReference type="Proteomes" id="UP000318349">
    <property type="component" value="Unassembled WGS sequence"/>
</dbReference>
<name>A0A557SPM0_9RHOO</name>
<proteinExistence type="inferred from homology"/>
<dbReference type="GO" id="GO:0051302">
    <property type="term" value="P:regulation of cell division"/>
    <property type="evidence" value="ECO:0007669"/>
    <property type="project" value="InterPro"/>
</dbReference>
<dbReference type="InterPro" id="IPR013033">
    <property type="entry name" value="MinC"/>
</dbReference>
<evidence type="ECO:0000259" key="7">
    <source>
        <dbReference type="Pfam" id="PF03775"/>
    </source>
</evidence>
<dbReference type="PANTHER" id="PTHR34108">
    <property type="entry name" value="SEPTUM SITE-DETERMINING PROTEIN MINC"/>
    <property type="match status" value="1"/>
</dbReference>
<dbReference type="HAMAP" id="MF_00267">
    <property type="entry name" value="MinC"/>
    <property type="match status" value="1"/>
</dbReference>
<evidence type="ECO:0000256" key="1">
    <source>
        <dbReference type="ARBA" id="ARBA00006291"/>
    </source>
</evidence>
<evidence type="ECO:0000256" key="3">
    <source>
        <dbReference type="ARBA" id="ARBA00023210"/>
    </source>
</evidence>
<comment type="similarity">
    <text evidence="1 6">Belongs to the MinC family.</text>
</comment>
<comment type="function">
    <text evidence="5 6">Cell division inhibitor that blocks the formation of polar Z ring septums. Rapidly oscillates between the poles of the cell to destabilize FtsZ filaments that have formed before they mature into polar Z rings. Prevents FtsZ polymerization.</text>
</comment>
<keyword evidence="2 6" id="KW-0132">Cell division</keyword>
<accession>A0A557SPM0</accession>
<comment type="caution">
    <text evidence="9">The sequence shown here is derived from an EMBL/GenBank/DDBJ whole genome shotgun (WGS) entry which is preliminary data.</text>
</comment>
<protein>
    <recommendedName>
        <fullName evidence="6">Probable septum site-determining protein MinC</fullName>
    </recommendedName>
</protein>
<dbReference type="Gene3D" id="2.160.20.70">
    <property type="match status" value="1"/>
</dbReference>
<dbReference type="InterPro" id="IPR036145">
    <property type="entry name" value="MinC_C_sf"/>
</dbReference>
<dbReference type="InterPro" id="IPR005526">
    <property type="entry name" value="Septum_form_inhib_MinC_C"/>
</dbReference>
<dbReference type="InterPro" id="IPR016098">
    <property type="entry name" value="CAP/MinC_C"/>
</dbReference>
<evidence type="ECO:0000256" key="5">
    <source>
        <dbReference type="ARBA" id="ARBA00025606"/>
    </source>
</evidence>
<feature type="domain" description="Septum formation inhibitor MinC N-terminal" evidence="8">
    <location>
        <begin position="11"/>
        <end position="83"/>
    </location>
</feature>
<reference evidence="9 10" key="1">
    <citation type="submission" date="2019-07" db="EMBL/GenBank/DDBJ databases">
        <title>The pathways for chlorine oxyanion respiration interact through the shared metabolite chlorate.</title>
        <authorList>
            <person name="Barnum T.P."/>
            <person name="Cheng Y."/>
            <person name="Hill K.A."/>
            <person name="Lucas L.N."/>
            <person name="Carlson H.K."/>
            <person name="Coates J.D."/>
        </authorList>
    </citation>
    <scope>NUCLEOTIDE SEQUENCE [LARGE SCALE GENOMIC DNA]</scope>
    <source>
        <strain evidence="9 10">SFB-1</strain>
    </source>
</reference>
<dbReference type="AlphaFoldDB" id="A0A557SPM0"/>
<dbReference type="EMBL" id="VMNI01000002">
    <property type="protein sequence ID" value="TVO79359.1"/>
    <property type="molecule type" value="Genomic_DNA"/>
</dbReference>
<dbReference type="InterPro" id="IPR007874">
    <property type="entry name" value="MinC_N"/>
</dbReference>
<evidence type="ECO:0000256" key="6">
    <source>
        <dbReference type="HAMAP-Rule" id="MF_00267"/>
    </source>
</evidence>
<dbReference type="GO" id="GO:0000917">
    <property type="term" value="P:division septum assembly"/>
    <property type="evidence" value="ECO:0007669"/>
    <property type="project" value="UniProtKB-KW"/>
</dbReference>
<dbReference type="Pfam" id="PF03775">
    <property type="entry name" value="MinC_C"/>
    <property type="match status" value="1"/>
</dbReference>
<dbReference type="Gene3D" id="3.30.70.260">
    <property type="match status" value="1"/>
</dbReference>
<gene>
    <name evidence="6 9" type="primary">minC</name>
    <name evidence="9" type="ORF">FHP89_00930</name>
</gene>
<dbReference type="PANTHER" id="PTHR34108:SF1">
    <property type="entry name" value="SEPTUM SITE-DETERMINING PROTEIN MINC"/>
    <property type="match status" value="1"/>
</dbReference>
<comment type="subunit">
    <text evidence="6">Interacts with MinD and FtsZ.</text>
</comment>
<dbReference type="GO" id="GO:1901891">
    <property type="term" value="P:regulation of cell septum assembly"/>
    <property type="evidence" value="ECO:0007669"/>
    <property type="project" value="InterPro"/>
</dbReference>
<evidence type="ECO:0000313" key="10">
    <source>
        <dbReference type="Proteomes" id="UP000318349"/>
    </source>
</evidence>
<evidence type="ECO:0000259" key="8">
    <source>
        <dbReference type="Pfam" id="PF05209"/>
    </source>
</evidence>
<dbReference type="SUPFAM" id="SSF63848">
    <property type="entry name" value="Cell-division inhibitor MinC, C-terminal domain"/>
    <property type="match status" value="1"/>
</dbReference>
<keyword evidence="4 6" id="KW-0131">Cell cycle</keyword>